<keyword evidence="2" id="KW-1185">Reference proteome</keyword>
<organism evidence="1 2">
    <name type="scientific">Pichia kluyveri</name>
    <name type="common">Yeast</name>
    <dbReference type="NCBI Taxonomy" id="36015"/>
    <lineage>
        <taxon>Eukaryota</taxon>
        <taxon>Fungi</taxon>
        <taxon>Dikarya</taxon>
        <taxon>Ascomycota</taxon>
        <taxon>Saccharomycotina</taxon>
        <taxon>Pichiomycetes</taxon>
        <taxon>Pichiales</taxon>
        <taxon>Pichiaceae</taxon>
        <taxon>Pichia</taxon>
    </lineage>
</organism>
<gene>
    <name evidence="1" type="ORF">DAPK24_034640</name>
</gene>
<sequence>MVKTSPSVNTNTKRILTKQQKDKIISRLENELKLREIKFMKTVDSEISLLHLKFNNRLNKILRKFWDVKLCDILNIERELTNNDRLTLVSVIKSLEKQKQKQK</sequence>
<evidence type="ECO:0000313" key="1">
    <source>
        <dbReference type="EMBL" id="GMM46889.1"/>
    </source>
</evidence>
<dbReference type="Proteomes" id="UP001378960">
    <property type="component" value="Unassembled WGS sequence"/>
</dbReference>
<dbReference type="AlphaFoldDB" id="A0AAV5R5W0"/>
<name>A0AAV5R5W0_PICKL</name>
<reference evidence="1 2" key="1">
    <citation type="journal article" date="2023" name="Elife">
        <title>Identification of key yeast species and microbe-microbe interactions impacting larval growth of Drosophila in the wild.</title>
        <authorList>
            <person name="Mure A."/>
            <person name="Sugiura Y."/>
            <person name="Maeda R."/>
            <person name="Honda K."/>
            <person name="Sakurai N."/>
            <person name="Takahashi Y."/>
            <person name="Watada M."/>
            <person name="Katoh T."/>
            <person name="Gotoh A."/>
            <person name="Gotoh Y."/>
            <person name="Taniguchi I."/>
            <person name="Nakamura K."/>
            <person name="Hayashi T."/>
            <person name="Katayama T."/>
            <person name="Uemura T."/>
            <person name="Hattori Y."/>
        </authorList>
    </citation>
    <scope>NUCLEOTIDE SEQUENCE [LARGE SCALE GENOMIC DNA]</scope>
    <source>
        <strain evidence="1 2">PK-24</strain>
    </source>
</reference>
<accession>A0AAV5R5W0</accession>
<dbReference type="EMBL" id="BTGB01000005">
    <property type="protein sequence ID" value="GMM46889.1"/>
    <property type="molecule type" value="Genomic_DNA"/>
</dbReference>
<proteinExistence type="predicted"/>
<comment type="caution">
    <text evidence="1">The sequence shown here is derived from an EMBL/GenBank/DDBJ whole genome shotgun (WGS) entry which is preliminary data.</text>
</comment>
<protein>
    <submittedName>
        <fullName evidence="1">Uncharacterized protein</fullName>
    </submittedName>
</protein>
<evidence type="ECO:0000313" key="2">
    <source>
        <dbReference type="Proteomes" id="UP001378960"/>
    </source>
</evidence>